<dbReference type="InterPro" id="IPR027417">
    <property type="entry name" value="P-loop_NTPase"/>
</dbReference>
<evidence type="ECO:0000313" key="5">
    <source>
        <dbReference type="Proteomes" id="UP000190044"/>
    </source>
</evidence>
<organism evidence="4 5">
    <name type="scientific">Sphingopyxis flava</name>
    <dbReference type="NCBI Taxonomy" id="1507287"/>
    <lineage>
        <taxon>Bacteria</taxon>
        <taxon>Pseudomonadati</taxon>
        <taxon>Pseudomonadota</taxon>
        <taxon>Alphaproteobacteria</taxon>
        <taxon>Sphingomonadales</taxon>
        <taxon>Sphingomonadaceae</taxon>
        <taxon>Sphingopyxis</taxon>
    </lineage>
</organism>
<dbReference type="SUPFAM" id="SSF52540">
    <property type="entry name" value="P-loop containing nucleoside triphosphate hydrolases"/>
    <property type="match status" value="2"/>
</dbReference>
<dbReference type="GO" id="GO:0003676">
    <property type="term" value="F:nucleic acid binding"/>
    <property type="evidence" value="ECO:0007669"/>
    <property type="project" value="InterPro"/>
</dbReference>
<dbReference type="InterPro" id="IPR002052">
    <property type="entry name" value="DNA_methylase_N6_adenine_CS"/>
</dbReference>
<dbReference type="OrthoDB" id="270332at2"/>
<keyword evidence="5" id="KW-1185">Reference proteome</keyword>
<dbReference type="SUPFAM" id="SSF53335">
    <property type="entry name" value="S-adenosyl-L-methionine-dependent methyltransferases"/>
    <property type="match status" value="1"/>
</dbReference>
<feature type="region of interest" description="Disordered" evidence="2">
    <location>
        <begin position="993"/>
        <end position="1039"/>
    </location>
</feature>
<dbReference type="PANTHER" id="PTHR41313:SF1">
    <property type="entry name" value="DNA METHYLASE ADENINE-SPECIFIC DOMAIN-CONTAINING PROTEIN"/>
    <property type="match status" value="1"/>
</dbReference>
<dbReference type="RefSeq" id="WP_079637252.1">
    <property type="nucleotide sequence ID" value="NZ_FUYP01000003.1"/>
</dbReference>
<feature type="region of interest" description="Disordered" evidence="2">
    <location>
        <begin position="3095"/>
        <end position="3128"/>
    </location>
</feature>
<feature type="compositionally biased region" description="Basic and acidic residues" evidence="2">
    <location>
        <begin position="1212"/>
        <end position="1232"/>
    </location>
</feature>
<dbReference type="GO" id="GO:0032259">
    <property type="term" value="P:methylation"/>
    <property type="evidence" value="ECO:0007669"/>
    <property type="project" value="InterPro"/>
</dbReference>
<evidence type="ECO:0000256" key="2">
    <source>
        <dbReference type="SAM" id="MobiDB-lite"/>
    </source>
</evidence>
<dbReference type="EMBL" id="FUYP01000003">
    <property type="protein sequence ID" value="SKB32251.1"/>
    <property type="molecule type" value="Genomic_DNA"/>
</dbReference>
<sequence length="4349" mass="472677">MTDNPLLDAWDRDQQRRAGAGDRSNPLLGEWDRVNRTEAPKAASGFVDTVMEKVGQVGDFLAESMGLNFASDRWQEERARTGRGALDASVNEGFFDRASSLLERGGASANAGMATTVGALTGSPRIQQRARTLRPQSNMDIEGSTGWEDVKANPGIGSIGNFVLDTTVESLPLMASAAAPYVGIPSVAASQTGSIAQQRAEANGQEDPTLGDVLIAAPFGIGSAVLERTGVLGILEAPGKNAVSRVARAGGKEALTEAAQSSLEYTGGAAGTERGWSAAEMADQMLGGAVGGAGMGAGIRATMEIGASGTRAARSRLTGAPIPKGVREQAQEAPAQVSEADRASPLPTDLIAQGKGVVADAAATNEASGILSEAGLPGVGERVAVRYPDGRTMTGTVADAFVTDAGIAGREPGVKINLDGGGTLDEHISTLADAGVSLAPLSIEELNAAADAIDTRLATSVPPTPQGVTDSVIPVAPAPSQGSVGKIADGGKIAPVADAKALTEKLFPGVRVTSSKRAAGAAGKAGSKSWHVKSGAAVDVAPVKGMTFDQFVQRYRDAGYSIIEALDETDPATMKRTGATGPHWHVVLGTGGTPAAGGTTARIDVGDPFADESQAREGFKASPVATVELPEPGGDLRGEPIDDEWVRFADTSGSLGIPRAQMPQIAAENRGAMVNFLNARGVSHTEESVPAQSLKPTQAEFSTAKVAKARDFTGGDRAILVSSDDHVIDGHHQWLAKRDAGEDVRVIRLGATAKELLDIVPEFPSATTDDGSASAQSSVNISDTPSGKGIAVTGLSDAQRAAISAKVPRAKAVSRADGALVFSKKYEQDIRTALETGGRVGDTERDAAIAAVQRPKGGGSVDLVQVSRNGTEVSNLVPGRDATEPGKSQRDRAATSPAAPDRSQHKLKPEEVDRVIVGESGFPMTGKSFADASRAYRQAIETMGVGGSKTPQARLVDQDGNVVGYIAYNGRVFAGAPEDFDRLYREGKSARLLYDPTRAATPTPTPPPQIESQRTEPAPARDQTGETLEGARNQPSPNRLVTDERAAELRERLKAKLNPNRINSGIDPEIIAIGTELAVYHIEKGARRFAAFAQAIASDLGSTVRDLRQYLRGWYNGARDMMEDMGESVAGMDTPDEVARAMRTLDQWADAAPVTSAPETAMEGADGVQGTLSGGDGRTGSGDAQGAAQDGRARGASAEEGDRGSGVVRQPDGGRGETAERSDSRSGAEAERGATGSRNAGRVSAATREQDGRSRESGVNHRIEEGALDEARGPARKAADNIRAIEIAKAIDAEGRVATAEERAALARYVGWGGLKNAFPDGRGQYGKGFETIGPRLREILTDAEYETARRSIQYAHYTSETIVRSMWRIAQRLGFSGGKVFEPGMGVGNFAGMMPDALRGSSTYRGIEYDHITSLIAKALYPKWDVAQADYTALSVPQGAYDLVIGNPPFSETVVTADPAYKGMVLHDYFFAKSLDAVRPGGLLMFVTSAGTMNKIDTKARARLAETADLVGAIRLPGDAFEKNAGTSVTTDIVILRKRLPGEAAGDMGWVDTVSRSLPTRGGGTKSGAVNAYFSSNSDMVLGEEGFFDKLVAGERYAVRSRPGADLGKDLASAIERLPVGIMAPGSAKIDADKAATQLEDERHAERKPGSFYIAKSGKLMQVGAFGQGQEVQRRGKGVTGGQTEAAMERIKGLVPVRDALRDIFAAELAGNANEAAAARERLNRDYDAFVAKFGPINKAEFSFRRPTIIQQESARAAAREEERLAGRPWDEGSFDPTPLIERGAKLAEIARARADAREAAKARGEAWDEGSFDPDDMPDIVIDKRPNIEPFMDDPESYRLRSIEHYNDDTGEAQKGIVFFRSAITREADPKISSPQDALLYVMNRTGRPDLPQIAALANTTPAQAIEALGDAIFLNPDGSGYQTREQYLSGNVRIKLQQAKEAAAKDPAFERNVAALEAVMPTPLTPNDIAANLGMPWLPTKVIEDFGRHLGLSSLTVSYLPKLAIWNVSGDAYSAASRSEWGTDDRSAPEIIQDALRRQSHKVYRKIRTMEGDKSVLDEAATIAVADKMAAIQKEFSNWVWSDPARAQELVTLYNEQYNSHVAPTYDGSYLTTPGISSAWSWRPHQTRVIARIIQSGNTYMAHTVGAGKTSAMIGAGMEMKRLGLVNKPMYVVPNHMLGQFTKEFYEQYPTARIAVADERRFHTDRRKQFIADVAMQELDAVIITHSSFGFIPMSDDFMAAEIQADIDEYRDLLSEVDKGERITRRNIEQRIEQFEQRLRGLTERRRDQVFTFEEMGVDFLFVDEAHLFRKLDFATGMGNVKGVDPNGSQAAYDLFSKVKYLNKRRPSRAVVLASGTPITNTMAELFSVSRYLQNDELEARNLAQFDAWAGSFGTVSTDLEQDPAGGYKSVTRFSKFVNVPELSVMVRQVMDVVTGADLEQYVTRPQLKGGQRQLINVEQTENQKAYQHHLAARMDAIKKRSGPPKPGDDIILSVIGDGRKSAIDYRLIDASAPKQPSKLERMIDNAFRIWKETKNQPFHAISAEGYSAEPVMHGPAAQMIFSDFGINGDFPVQKYIASELARRGVPKSEIAIISDYKSHVAKQRLFNDLNEGKVRFLIGSTAKMGTGVNAQRRLYALHNMDPQWYPANDEQRNGRIIRQGNMNPVVEIFDYAAKGTYDSQMWGIMARKARFIEGFMRGDPGVRDMEDLGESSTYEQAKALTTSDPRILELTEWKQELEKLMLRRAAHTRSQQSIRSEIASAESRKARAEERIPRIEQDIAQRQLPAAGEFTGKVGDAAFEKRDEFGDALIAALDDALARETGDRGEFVTLGELAGFKVVADVEYTASPKVGILRNGDYMSPVDEVTGGTGLTTRLLNIIQRFDTELERQRESIASAEKAIADYTPRLGVAFNETDRIENLRGRIDALEKQLEAETAAAEKRSAGDDIEAVSKQSRLDEREPVAVLTGDELGVKFNGPSDVPALRTAAIRHYKREMVGRSVTMSDGKPVTFTSRGLRHSTSLKGDILLRLVPAIPAILEKGEIVYSGPGDRRGIEKRIEVAARVLLGDRSFNVYVIVREHTDTQRRQYDLTFDNGARNGGAEGRSSLTDGAVSRGTGDPDKMSPSAGLNLRLVESEINAVSAGDIDAARADLEKRLAGYGIADRVALTVGTAILPPRTAGEYVAEPGVGRFITIALDTSPDAAATLDHEVIHAVRNMGLFLPAEWRSLEAAARSDKAMMGSVRKRYPNLTEEQQVEEAIADRFARWQRGDKERGFVAKAFERLRNVLRAVGEALRGNGFVTADSVMRALAEGEIGARSPDASNPSDARTRYSVVEPRHRFDSDETEQRFRAATEGLGTGDGMLSRLRLEMAAFRDRMTRHWVALPNLPKYAALQQKLRALEAAPQAAKEQTVRMLSDMVKGFTREDMDMLARKVILDDLMWEAESEHELPFGLTPETVQSEKAKIDAILQAQPDQKVWKAAMRRKVVNRKIAQDLIDAGVLTSDRIKNPAYFRHQVLEYARTQQRIAASGKKRLRSPKWAKRMGSSLDINANLLEAEFDWLAKALTDIPVARAIDWIKRSEHNILDRLRSEAKRRIASGIADRLSAAEETLADAKASDAEKEAAAAFIETEKSFRRNIAYGFKTVREALQNNDFPMPREIAEIADNIANDADDPRVFRLLSWLLDHDAPGAPGAATVLKAVSQRKAWQKRVLGKDFVDPMDAEDLVRKLAPEGYTTWQPDEGKLLFTVKTLPEHVLDGMVEKIMQTPGIKADAMLPALAQARNALAMGGEKYSMILPQEVADTLNQLRREDVEGLLGEALAAPLRAWKRWVLINPRRVIKYNVNNLTGDLDAVLAGNPRLLRKTAIAARELAAVMREKAAPSPRYEEAVERGVFDSGLSVQEIPDINRLSAFEALTQDKSYRPDKVTMAALGKVWRGLQGFTQWRENVFRYAAYLDYVERIEAGESQAKIGYGASVPGMVDAVTDPKDRAALLARDLVGDYGAISDGGAWLRTHMIPFWSWLEINTKRYWRLTSNAYSQGVGKGIATGSLLAAASGTRMTAWLAMRAMMVFGAITLWNWLFFGDEEDELSDEQKRQLHIILGRNADGEIVTLRTQGALSDALSWFGYGDAMSALHAYEQGRGSFWSVVAAPFKAPVNKIGTALSPAVTLPLESATGKKLWPDLFATRVLRDRWRNLFQTFSLENEYDAATAKPSRGYGGSWVDAIVYRRSPGEIAYDEARGIAYDWLKGVKGQTSEGGYSSPRSEALRDYRQALRYGDEDALEKAIERMIALGIDDKDLAASIKRAHPLGPIAKKDRAAFLNQLTDEELDKFARAEEWYAETYLGQ</sequence>
<evidence type="ECO:0000313" key="4">
    <source>
        <dbReference type="EMBL" id="SKB32251.1"/>
    </source>
</evidence>
<feature type="coiled-coil region" evidence="1">
    <location>
        <begin position="2734"/>
        <end position="2782"/>
    </location>
</feature>
<feature type="region of interest" description="Disordered" evidence="2">
    <location>
        <begin position="854"/>
        <end position="910"/>
    </location>
</feature>
<evidence type="ECO:0000259" key="3">
    <source>
        <dbReference type="SMART" id="SM00487"/>
    </source>
</evidence>
<feature type="domain" description="Helicase ATP-binding" evidence="3">
    <location>
        <begin position="2121"/>
        <end position="2389"/>
    </location>
</feature>
<dbReference type="PROSITE" id="PS00092">
    <property type="entry name" value="N6_MTASE"/>
    <property type="match status" value="1"/>
</dbReference>
<dbReference type="GO" id="GO:0008168">
    <property type="term" value="F:methyltransferase activity"/>
    <property type="evidence" value="ECO:0007669"/>
    <property type="project" value="InterPro"/>
</dbReference>
<feature type="region of interest" description="Disordered" evidence="2">
    <location>
        <begin position="1154"/>
        <end position="1259"/>
    </location>
</feature>
<proteinExistence type="predicted"/>
<protein>
    <recommendedName>
        <fullName evidence="3">Helicase ATP-binding domain-containing protein</fullName>
    </recommendedName>
</protein>
<feature type="compositionally biased region" description="Basic and acidic residues" evidence="2">
    <location>
        <begin position="1248"/>
        <end position="1259"/>
    </location>
</feature>
<dbReference type="Pfam" id="PF18798">
    <property type="entry name" value="LPD3"/>
    <property type="match status" value="1"/>
</dbReference>
<feature type="region of interest" description="Disordered" evidence="2">
    <location>
        <begin position="1"/>
        <end position="30"/>
    </location>
</feature>
<keyword evidence="1" id="KW-0175">Coiled coil</keyword>
<name>A0A1T5AB54_9SPHN</name>
<reference evidence="5" key="1">
    <citation type="submission" date="2017-02" db="EMBL/GenBank/DDBJ databases">
        <authorList>
            <person name="Varghese N."/>
            <person name="Submissions S."/>
        </authorList>
    </citation>
    <scope>NUCLEOTIDE SEQUENCE [LARGE SCALE GENOMIC DNA]</scope>
    <source>
        <strain evidence="5">R11H</strain>
    </source>
</reference>
<dbReference type="SMART" id="SM00487">
    <property type="entry name" value="DEXDc"/>
    <property type="match status" value="1"/>
</dbReference>
<dbReference type="Gene3D" id="3.40.50.300">
    <property type="entry name" value="P-loop containing nucleotide triphosphate hydrolases"/>
    <property type="match status" value="2"/>
</dbReference>
<dbReference type="PANTHER" id="PTHR41313">
    <property type="entry name" value="ADENINE-SPECIFIC METHYLTRANSFERASE"/>
    <property type="match status" value="1"/>
</dbReference>
<feature type="compositionally biased region" description="Low complexity" evidence="2">
    <location>
        <begin position="1181"/>
        <end position="1198"/>
    </location>
</feature>
<gene>
    <name evidence="4" type="ORF">SAMN06295937_100358</name>
</gene>
<dbReference type="InterPro" id="IPR052933">
    <property type="entry name" value="DNA_Protect_Modify"/>
</dbReference>
<feature type="region of interest" description="Disordered" evidence="2">
    <location>
        <begin position="319"/>
        <end position="345"/>
    </location>
</feature>
<dbReference type="InterPro" id="IPR029063">
    <property type="entry name" value="SAM-dependent_MTases_sf"/>
</dbReference>
<dbReference type="Proteomes" id="UP000190044">
    <property type="component" value="Unassembled WGS sequence"/>
</dbReference>
<accession>A0A1T5AB54</accession>
<evidence type="ECO:0000256" key="1">
    <source>
        <dbReference type="SAM" id="Coils"/>
    </source>
</evidence>
<feature type="compositionally biased region" description="Basic and acidic residues" evidence="2">
    <location>
        <begin position="881"/>
        <end position="893"/>
    </location>
</feature>
<dbReference type="InterPro" id="IPR014001">
    <property type="entry name" value="Helicase_ATP-bd"/>
</dbReference>
<feature type="coiled-coil region" evidence="1">
    <location>
        <begin position="2883"/>
        <end position="2941"/>
    </location>
</feature>
<dbReference type="Gene3D" id="3.40.50.150">
    <property type="entry name" value="Vaccinia Virus protein VP39"/>
    <property type="match status" value="1"/>
</dbReference>
<dbReference type="InterPro" id="IPR040824">
    <property type="entry name" value="LPD3"/>
</dbReference>
<feature type="compositionally biased region" description="Basic and acidic residues" evidence="2">
    <location>
        <begin position="9"/>
        <end position="20"/>
    </location>
</feature>